<dbReference type="FunFam" id="3.30.565.10:FF:000010">
    <property type="entry name" value="Sensor histidine kinase RcsC"/>
    <property type="match status" value="1"/>
</dbReference>
<dbReference type="RefSeq" id="WP_218284700.1">
    <property type="nucleotide sequence ID" value="NZ_CP076448.1"/>
</dbReference>
<dbReference type="AlphaFoldDB" id="A0A975TZZ3"/>
<evidence type="ECO:0000256" key="1">
    <source>
        <dbReference type="ARBA" id="ARBA00000085"/>
    </source>
</evidence>
<dbReference type="InterPro" id="IPR001610">
    <property type="entry name" value="PAC"/>
</dbReference>
<dbReference type="PROSITE" id="PS50110">
    <property type="entry name" value="RESPONSE_REGULATORY"/>
    <property type="match status" value="1"/>
</dbReference>
<dbReference type="Pfam" id="PF01627">
    <property type="entry name" value="Hpt"/>
    <property type="match status" value="1"/>
</dbReference>
<evidence type="ECO:0000259" key="14">
    <source>
        <dbReference type="PROSITE" id="PS50110"/>
    </source>
</evidence>
<sequence>MTSEAAGDTRPAANAALPEFGAAEGANMAGSILAAAIAAAPTGVVISDPSREDCPIVFLNPAFTRITGYAPEEVLGRNCRFLQGRETDPRAVAKVRRAIAAARPVTVEMVNYRRDGSRFWNELRIAPVFGEGGRLAYFIGIQHDVTLRRRAEERAARARRAAERASRTKSDFLATMSHEIRTPMNGMLGTLALLGDTELTEEQRSYVETARRCGQDLLAIINDILDISRIEAGMLRLDDSPFALADTIRAVLDLAAPVAAAKGITLGARLDPALPPVLRGDAQRLRQVLRNLVDNAVKFTAVGGVTVTAERLGAEGKDRVLVRLAVADTGIGIPPEVQAKLFRHWTQADASIGARFGGSGLGLTICRRLVTLMGGTITLTSAPGRGSTFTVTLPLAVAAEGAAVPTPAAAPLVPRPLEPTPRPGALGRILLAEDSRANQIVAATVLRRAGYAVEIVEDGEAAVARAASGGFDLVLMDVQMPKRTGLEATAAIRSLGGEAGRVPIVAMTAAARPEDREACLAAGMDGYVAKPVDPKTLLEAVARALAGRATAPRPPSGPRPAVDPSVLAEMAEAVGPGRMAHLLSVFSEETEARLAQLERAVADGDLSAVAHLAHGLRSAAGTFGATALAEAARALEQACGDGAEAARRAFLAVPPLAAASLEALRAHAPVR</sequence>
<dbReference type="Pfam" id="PF00512">
    <property type="entry name" value="HisKA"/>
    <property type="match status" value="1"/>
</dbReference>
<comment type="subunit">
    <text evidence="9">At low DSF concentrations, interacts with RpfF.</text>
</comment>
<evidence type="ECO:0000256" key="2">
    <source>
        <dbReference type="ARBA" id="ARBA00012438"/>
    </source>
</evidence>
<evidence type="ECO:0000313" key="18">
    <source>
        <dbReference type="EMBL" id="QXM23791.1"/>
    </source>
</evidence>
<dbReference type="InterPro" id="IPR008207">
    <property type="entry name" value="Sig_transdc_His_kin_Hpt_dom"/>
</dbReference>
<keyword evidence="7" id="KW-0067">ATP-binding</keyword>
<feature type="domain" description="Response regulatory" evidence="14">
    <location>
        <begin position="428"/>
        <end position="545"/>
    </location>
</feature>
<comment type="catalytic activity">
    <reaction evidence="1">
        <text>ATP + protein L-histidine = ADP + protein N-phospho-L-histidine.</text>
        <dbReference type="EC" id="2.7.13.3"/>
    </reaction>
</comment>
<dbReference type="SMART" id="SM00388">
    <property type="entry name" value="HisKA"/>
    <property type="match status" value="1"/>
</dbReference>
<dbReference type="KEGG" id="elio:KO353_10810"/>
<evidence type="ECO:0000256" key="11">
    <source>
        <dbReference type="PROSITE-ProRule" id="PRU00110"/>
    </source>
</evidence>
<dbReference type="InterPro" id="IPR003661">
    <property type="entry name" value="HisK_dim/P_dom"/>
</dbReference>
<dbReference type="CDD" id="cd00082">
    <property type="entry name" value="HisKA"/>
    <property type="match status" value="1"/>
</dbReference>
<keyword evidence="5" id="KW-0547">Nucleotide-binding</keyword>
<organism evidence="18 19">
    <name type="scientific">Elioraea tepida</name>
    <dbReference type="NCBI Taxonomy" id="2843330"/>
    <lineage>
        <taxon>Bacteria</taxon>
        <taxon>Pseudomonadati</taxon>
        <taxon>Pseudomonadota</taxon>
        <taxon>Alphaproteobacteria</taxon>
        <taxon>Acetobacterales</taxon>
        <taxon>Elioraeaceae</taxon>
        <taxon>Elioraea</taxon>
    </lineage>
</organism>
<dbReference type="InterPro" id="IPR001789">
    <property type="entry name" value="Sig_transdc_resp-reg_receiver"/>
</dbReference>
<dbReference type="PROSITE" id="PS50112">
    <property type="entry name" value="PAS"/>
    <property type="match status" value="1"/>
</dbReference>
<dbReference type="NCBIfam" id="TIGR00229">
    <property type="entry name" value="sensory_box"/>
    <property type="match status" value="1"/>
</dbReference>
<dbReference type="CDD" id="cd00130">
    <property type="entry name" value="PAS"/>
    <property type="match status" value="1"/>
</dbReference>
<dbReference type="GO" id="GO:0005524">
    <property type="term" value="F:ATP binding"/>
    <property type="evidence" value="ECO:0007669"/>
    <property type="project" value="UniProtKB-KW"/>
</dbReference>
<evidence type="ECO:0000256" key="6">
    <source>
        <dbReference type="ARBA" id="ARBA00022777"/>
    </source>
</evidence>
<feature type="domain" description="Histidine kinase" evidence="13">
    <location>
        <begin position="175"/>
        <end position="397"/>
    </location>
</feature>
<proteinExistence type="predicted"/>
<dbReference type="InterPro" id="IPR005467">
    <property type="entry name" value="His_kinase_dom"/>
</dbReference>
<dbReference type="PROSITE" id="PS50894">
    <property type="entry name" value="HPT"/>
    <property type="match status" value="1"/>
</dbReference>
<accession>A0A975TZZ3</accession>
<evidence type="ECO:0000256" key="12">
    <source>
        <dbReference type="PROSITE-ProRule" id="PRU00169"/>
    </source>
</evidence>
<evidence type="ECO:0000256" key="9">
    <source>
        <dbReference type="ARBA" id="ARBA00064003"/>
    </source>
</evidence>
<dbReference type="Pfam" id="PF02518">
    <property type="entry name" value="HATPase_c"/>
    <property type="match status" value="1"/>
</dbReference>
<dbReference type="PANTHER" id="PTHR45339">
    <property type="entry name" value="HYBRID SIGNAL TRANSDUCTION HISTIDINE KINASE J"/>
    <property type="match status" value="1"/>
</dbReference>
<keyword evidence="19" id="KW-1185">Reference proteome</keyword>
<evidence type="ECO:0000256" key="7">
    <source>
        <dbReference type="ARBA" id="ARBA00022840"/>
    </source>
</evidence>
<evidence type="ECO:0000313" key="19">
    <source>
        <dbReference type="Proteomes" id="UP000694001"/>
    </source>
</evidence>
<dbReference type="SMART" id="SM00448">
    <property type="entry name" value="REC"/>
    <property type="match status" value="1"/>
</dbReference>
<dbReference type="CDD" id="cd17546">
    <property type="entry name" value="REC_hyHK_CKI1_RcsC-like"/>
    <property type="match status" value="1"/>
</dbReference>
<evidence type="ECO:0000259" key="13">
    <source>
        <dbReference type="PROSITE" id="PS50109"/>
    </source>
</evidence>
<dbReference type="InterPro" id="IPR000700">
    <property type="entry name" value="PAS-assoc_C"/>
</dbReference>
<evidence type="ECO:0000259" key="17">
    <source>
        <dbReference type="PROSITE" id="PS50894"/>
    </source>
</evidence>
<dbReference type="EC" id="2.7.13.3" evidence="2"/>
<dbReference type="SMART" id="SM00387">
    <property type="entry name" value="HATPase_c"/>
    <property type="match status" value="1"/>
</dbReference>
<evidence type="ECO:0000256" key="4">
    <source>
        <dbReference type="ARBA" id="ARBA00022679"/>
    </source>
</evidence>
<keyword evidence="3 12" id="KW-0597">Phosphoprotein</keyword>
<dbReference type="SMART" id="SM00091">
    <property type="entry name" value="PAS"/>
    <property type="match status" value="1"/>
</dbReference>
<dbReference type="InterPro" id="IPR000014">
    <property type="entry name" value="PAS"/>
</dbReference>
<dbReference type="FunFam" id="1.10.287.130:FF:000002">
    <property type="entry name" value="Two-component osmosensing histidine kinase"/>
    <property type="match status" value="1"/>
</dbReference>
<feature type="modified residue" description="4-aspartylphosphate" evidence="12">
    <location>
        <position position="477"/>
    </location>
</feature>
<gene>
    <name evidence="18" type="ORF">KO353_10810</name>
</gene>
<feature type="modified residue" description="Phosphohistidine" evidence="11">
    <location>
        <position position="614"/>
    </location>
</feature>
<keyword evidence="6" id="KW-0418">Kinase</keyword>
<evidence type="ECO:0000259" key="15">
    <source>
        <dbReference type="PROSITE" id="PS50112"/>
    </source>
</evidence>
<evidence type="ECO:0000256" key="10">
    <source>
        <dbReference type="ARBA" id="ARBA00068150"/>
    </source>
</evidence>
<evidence type="ECO:0000256" key="5">
    <source>
        <dbReference type="ARBA" id="ARBA00022741"/>
    </source>
</evidence>
<dbReference type="Pfam" id="PF13426">
    <property type="entry name" value="PAS_9"/>
    <property type="match status" value="1"/>
</dbReference>
<dbReference type="PANTHER" id="PTHR45339:SF3">
    <property type="entry name" value="HISTIDINE KINASE"/>
    <property type="match status" value="1"/>
</dbReference>
<keyword evidence="4" id="KW-0808">Transferase</keyword>
<feature type="domain" description="PAC" evidence="16">
    <location>
        <begin position="103"/>
        <end position="157"/>
    </location>
</feature>
<name>A0A975TZZ3_9PROT</name>
<evidence type="ECO:0000256" key="3">
    <source>
        <dbReference type="ARBA" id="ARBA00022553"/>
    </source>
</evidence>
<dbReference type="PROSITE" id="PS50113">
    <property type="entry name" value="PAC"/>
    <property type="match status" value="1"/>
</dbReference>
<reference evidence="18" key="1">
    <citation type="submission" date="2021-06" db="EMBL/GenBank/DDBJ databases">
        <title>Elioraea tepida, sp. nov., a moderately thermophilic aerobic anoxygenic phototrophic bacterium isolated from an alkaline siliceous hot spring mat community in Yellowstone National Park, WY, USA.</title>
        <authorList>
            <person name="Saini M.K."/>
            <person name="Yoshida S."/>
            <person name="Sebastian A."/>
            <person name="Hirose S."/>
            <person name="Hara E."/>
            <person name="Tamaki H."/>
            <person name="Soulier N.T."/>
            <person name="Albert I."/>
            <person name="Hanada S."/>
            <person name="Bryant D.A."/>
            <person name="Tank M."/>
        </authorList>
    </citation>
    <scope>NUCLEOTIDE SEQUENCE</scope>
    <source>
        <strain evidence="18">MS-P2</strain>
    </source>
</reference>
<evidence type="ECO:0000259" key="16">
    <source>
        <dbReference type="PROSITE" id="PS50113"/>
    </source>
</evidence>
<feature type="domain" description="HPt" evidence="17">
    <location>
        <begin position="575"/>
        <end position="671"/>
    </location>
</feature>
<dbReference type="PROSITE" id="PS50109">
    <property type="entry name" value="HIS_KIN"/>
    <property type="match status" value="1"/>
</dbReference>
<dbReference type="Pfam" id="PF00072">
    <property type="entry name" value="Response_reg"/>
    <property type="match status" value="1"/>
</dbReference>
<dbReference type="InterPro" id="IPR003594">
    <property type="entry name" value="HATPase_dom"/>
</dbReference>
<keyword evidence="8" id="KW-0902">Two-component regulatory system</keyword>
<dbReference type="EMBL" id="CP076448">
    <property type="protein sequence ID" value="QXM23791.1"/>
    <property type="molecule type" value="Genomic_DNA"/>
</dbReference>
<evidence type="ECO:0000256" key="8">
    <source>
        <dbReference type="ARBA" id="ARBA00023012"/>
    </source>
</evidence>
<protein>
    <recommendedName>
        <fullName evidence="10">Sensory/regulatory protein RpfC</fullName>
        <ecNumber evidence="2">2.7.13.3</ecNumber>
    </recommendedName>
</protein>
<dbReference type="CDD" id="cd16922">
    <property type="entry name" value="HATPase_EvgS-ArcB-TorS-like"/>
    <property type="match status" value="1"/>
</dbReference>
<dbReference type="SMART" id="SM00086">
    <property type="entry name" value="PAC"/>
    <property type="match status" value="1"/>
</dbReference>
<dbReference type="Proteomes" id="UP000694001">
    <property type="component" value="Chromosome"/>
</dbReference>
<dbReference type="GO" id="GO:0000155">
    <property type="term" value="F:phosphorelay sensor kinase activity"/>
    <property type="evidence" value="ECO:0007669"/>
    <property type="project" value="InterPro"/>
</dbReference>
<feature type="domain" description="PAS" evidence="15">
    <location>
        <begin position="29"/>
        <end position="78"/>
    </location>
</feature>